<evidence type="ECO:0000313" key="8">
    <source>
        <dbReference type="EMBL" id="KRY49145.1"/>
    </source>
</evidence>
<feature type="domain" description="Ribosomal protein/NADH dehydrogenase" evidence="7">
    <location>
        <begin position="71"/>
        <end position="144"/>
    </location>
</feature>
<keyword evidence="9" id="KW-1185">Reference proteome</keyword>
<proteinExistence type="inferred from homology"/>
<dbReference type="PANTHER" id="PTHR21396:SF2">
    <property type="entry name" value="LARGE RIBOSOMAL SUBUNIT PROTEIN ML43"/>
    <property type="match status" value="1"/>
</dbReference>
<dbReference type="PANTHER" id="PTHR21396">
    <property type="entry name" value="39S RIBOSOMAL PROTEIN L43"/>
    <property type="match status" value="1"/>
</dbReference>
<sequence>MTYIYKFTFHNNHCGSILNAKFIALKIHNMGRFRHCRMMAWRLQGIPETILENGVGRFVLPLQRLNLFFCKISDSSAGVRQFIKNDLIDFAQSNPSVVVYLEPKRFKAPVIVGEYLNGRFASVRASKFTCVNSMIFFDKVVNSIFYLCSRLEVKQWVNYLRSRSGFPIVHFSENQRTLCPSIQGYWNPFLNAPSCNNIKTFPLEDGGPMKNFPPSASDILIAMAKQQRRDLT</sequence>
<dbReference type="InterPro" id="IPR007741">
    <property type="entry name" value="Ribosomal_mL43/mS25/NADH_DH"/>
</dbReference>
<dbReference type="Pfam" id="PF05047">
    <property type="entry name" value="L51_S25_CI-B8"/>
    <property type="match status" value="1"/>
</dbReference>
<keyword evidence="3 8" id="KW-0689">Ribosomal protein</keyword>
<comment type="caution">
    <text evidence="8">The sequence shown here is derived from an EMBL/GenBank/DDBJ whole genome shotgun (WGS) entry which is preliminary data.</text>
</comment>
<gene>
    <name evidence="8" type="primary">MRPL43</name>
    <name evidence="8" type="ORF">T03_1046</name>
</gene>
<dbReference type="SMART" id="SM00916">
    <property type="entry name" value="L51_S25_CI-B8"/>
    <property type="match status" value="1"/>
</dbReference>
<evidence type="ECO:0000256" key="2">
    <source>
        <dbReference type="ARBA" id="ARBA00006073"/>
    </source>
</evidence>
<evidence type="ECO:0000256" key="3">
    <source>
        <dbReference type="ARBA" id="ARBA00022980"/>
    </source>
</evidence>
<comment type="subcellular location">
    <subcellularLocation>
        <location evidence="1">Mitochondrion</location>
    </subcellularLocation>
</comment>
<dbReference type="EMBL" id="JYDI01000185">
    <property type="protein sequence ID" value="KRY49145.1"/>
    <property type="molecule type" value="Genomic_DNA"/>
</dbReference>
<dbReference type="OrthoDB" id="88at2759"/>
<dbReference type="InterPro" id="IPR036249">
    <property type="entry name" value="Thioredoxin-like_sf"/>
</dbReference>
<dbReference type="STRING" id="45882.A0A0V1CIM0"/>
<dbReference type="AlphaFoldDB" id="A0A0V1CIM0"/>
<protein>
    <recommendedName>
        <fullName evidence="6">Large ribosomal subunit protein mL43</fullName>
    </recommendedName>
</protein>
<dbReference type="GO" id="GO:0032543">
    <property type="term" value="P:mitochondrial translation"/>
    <property type="evidence" value="ECO:0007669"/>
    <property type="project" value="InterPro"/>
</dbReference>
<reference evidence="8 9" key="1">
    <citation type="submission" date="2015-01" db="EMBL/GenBank/DDBJ databases">
        <title>Evolution of Trichinella species and genotypes.</title>
        <authorList>
            <person name="Korhonen P.K."/>
            <person name="Edoardo P."/>
            <person name="Giuseppe L.R."/>
            <person name="Gasser R.B."/>
        </authorList>
    </citation>
    <scope>NUCLEOTIDE SEQUENCE [LARGE SCALE GENOMIC DNA]</scope>
    <source>
        <strain evidence="8">ISS120</strain>
    </source>
</reference>
<organism evidence="8 9">
    <name type="scientific">Trichinella britovi</name>
    <name type="common">Parasitic roundworm</name>
    <dbReference type="NCBI Taxonomy" id="45882"/>
    <lineage>
        <taxon>Eukaryota</taxon>
        <taxon>Metazoa</taxon>
        <taxon>Ecdysozoa</taxon>
        <taxon>Nematoda</taxon>
        <taxon>Enoplea</taxon>
        <taxon>Dorylaimia</taxon>
        <taxon>Trichinellida</taxon>
        <taxon>Trichinellidae</taxon>
        <taxon>Trichinella</taxon>
    </lineage>
</organism>
<dbReference type="GO" id="GO:0005762">
    <property type="term" value="C:mitochondrial large ribosomal subunit"/>
    <property type="evidence" value="ECO:0007669"/>
    <property type="project" value="TreeGrafter"/>
</dbReference>
<dbReference type="SUPFAM" id="SSF52833">
    <property type="entry name" value="Thioredoxin-like"/>
    <property type="match status" value="1"/>
</dbReference>
<dbReference type="Proteomes" id="UP000054653">
    <property type="component" value="Unassembled WGS sequence"/>
</dbReference>
<name>A0A0V1CIM0_TRIBR</name>
<evidence type="ECO:0000256" key="5">
    <source>
        <dbReference type="ARBA" id="ARBA00023274"/>
    </source>
</evidence>
<accession>A0A0V1CIM0</accession>
<dbReference type="Gene3D" id="3.40.30.10">
    <property type="entry name" value="Glutaredoxin"/>
    <property type="match status" value="1"/>
</dbReference>
<keyword evidence="5" id="KW-0687">Ribonucleoprotein</keyword>
<evidence type="ECO:0000313" key="9">
    <source>
        <dbReference type="Proteomes" id="UP000054653"/>
    </source>
</evidence>
<keyword evidence="4" id="KW-0496">Mitochondrion</keyword>
<evidence type="ECO:0000256" key="6">
    <source>
        <dbReference type="ARBA" id="ARBA00035188"/>
    </source>
</evidence>
<comment type="similarity">
    <text evidence="2">Belongs to the mitochondrion-specific ribosomal protein mL43 family.</text>
</comment>
<evidence type="ECO:0000259" key="7">
    <source>
        <dbReference type="SMART" id="SM00916"/>
    </source>
</evidence>
<evidence type="ECO:0000256" key="1">
    <source>
        <dbReference type="ARBA" id="ARBA00004173"/>
    </source>
</evidence>
<dbReference type="InterPro" id="IPR039927">
    <property type="entry name" value="Ribosomal_mL43"/>
</dbReference>
<evidence type="ECO:0000256" key="4">
    <source>
        <dbReference type="ARBA" id="ARBA00023128"/>
    </source>
</evidence>
<dbReference type="GO" id="GO:0003735">
    <property type="term" value="F:structural constituent of ribosome"/>
    <property type="evidence" value="ECO:0007669"/>
    <property type="project" value="InterPro"/>
</dbReference>